<dbReference type="AlphaFoldDB" id="A0A4Y1X2R4"/>
<comment type="subcellular location">
    <subcellularLocation>
        <location evidence="1 7">Cell outer membrane</location>
        <topology evidence="1 7">Multi-pass membrane protein</topology>
    </subcellularLocation>
</comment>
<name>A0A4Y1X2R4_9BACT</name>
<dbReference type="InterPro" id="IPR012910">
    <property type="entry name" value="Plug_dom"/>
</dbReference>
<evidence type="ECO:0000313" key="11">
    <source>
        <dbReference type="Proteomes" id="UP000319374"/>
    </source>
</evidence>
<proteinExistence type="inferred from homology"/>
<dbReference type="RefSeq" id="WP_141429759.1">
    <property type="nucleotide sequence ID" value="NZ_AP019736.1"/>
</dbReference>
<feature type="compositionally biased region" description="Polar residues" evidence="8">
    <location>
        <begin position="643"/>
        <end position="665"/>
    </location>
</feature>
<evidence type="ECO:0000256" key="2">
    <source>
        <dbReference type="ARBA" id="ARBA00022448"/>
    </source>
</evidence>
<dbReference type="NCBIfam" id="TIGR04056">
    <property type="entry name" value="OMP_RagA_SusC"/>
    <property type="match status" value="1"/>
</dbReference>
<keyword evidence="4 7" id="KW-0812">Transmembrane</keyword>
<evidence type="ECO:0000256" key="1">
    <source>
        <dbReference type="ARBA" id="ARBA00004571"/>
    </source>
</evidence>
<comment type="similarity">
    <text evidence="7">Belongs to the TonB-dependent receptor family.</text>
</comment>
<dbReference type="InterPro" id="IPR023996">
    <property type="entry name" value="TonB-dep_OMP_SusC/RagA"/>
</dbReference>
<dbReference type="GO" id="GO:0009279">
    <property type="term" value="C:cell outer membrane"/>
    <property type="evidence" value="ECO:0007669"/>
    <property type="project" value="UniProtKB-SubCell"/>
</dbReference>
<reference evidence="11" key="1">
    <citation type="submission" date="2019-06" db="EMBL/GenBank/DDBJ databases">
        <title>Alistipes onderdonkii subsp. vulgaris subsp. nov., Alistipes dispar sp. nov. and Alistipes communis sp. nov., isolated from human faeces, and creation of Alistipes onderdonkii subsp. onderdonkii subsp. nov.</title>
        <authorList>
            <person name="Sakamoto M."/>
            <person name="Ikeyama N."/>
            <person name="Ogata Y."/>
            <person name="Suda W."/>
            <person name="Iino T."/>
            <person name="Hattori M."/>
            <person name="Ohkuma M."/>
        </authorList>
    </citation>
    <scope>NUCLEOTIDE SEQUENCE [LARGE SCALE GENOMIC DNA]</scope>
    <source>
        <strain evidence="11">5CPEGH6</strain>
    </source>
</reference>
<dbReference type="InterPro" id="IPR036942">
    <property type="entry name" value="Beta-barrel_TonB_sf"/>
</dbReference>
<keyword evidence="5 7" id="KW-0472">Membrane</keyword>
<keyword evidence="3 7" id="KW-1134">Transmembrane beta strand</keyword>
<feature type="region of interest" description="Disordered" evidence="8">
    <location>
        <begin position="643"/>
        <end position="678"/>
    </location>
</feature>
<feature type="domain" description="Secretin/TonB short N-terminal" evidence="9">
    <location>
        <begin position="61"/>
        <end position="112"/>
    </location>
</feature>
<gene>
    <name evidence="10" type="ORF">A5CPEGH6_22410</name>
</gene>
<keyword evidence="6 7" id="KW-0998">Cell outer membrane</keyword>
<dbReference type="Proteomes" id="UP000319374">
    <property type="component" value="Chromosome"/>
</dbReference>
<evidence type="ECO:0000256" key="8">
    <source>
        <dbReference type="SAM" id="MobiDB-lite"/>
    </source>
</evidence>
<dbReference type="OrthoDB" id="1109428at2"/>
<protein>
    <submittedName>
        <fullName evidence="10">SusC/RagA family TonB-linked outer membrane protein</fullName>
    </submittedName>
</protein>
<accession>A0A4Y1X2R4</accession>
<sequence>MNKLYLNLRNSLFRYLLPVGCLLFWGLPAAAQSGSNARITIHADEQPVIRILNRIGEQSGCSIILRDNDVDPDLKVSLHVDNATLGTALRQLLSGTDLTYQIDGRKISVFRPRRSVPALPGTRKVQGVVIDEQKRPVTGATIVLPQFPTVGTTSASDGSFCLQLPVGADRLEISCIGYEKQQVTLPADAGRTLEIVLQDDVQTLENVVVVGYGVQRKSVVTAAISSVKGDDLRRVTGTRIDNVLKGMVSGVNITQSSGQPGSGVRVRIRGVGTINDSNPLYIVDGMPVSSNIDYLNPADILSVEVLKDAASAAIYGARGANGVILVTTRQGNKGRTSVDYSFSYGWQSPWRTKDVLNAHEYAVMMNEMNMNSGLSPIYENPAALGKGTNWQKELFNYNAPVVEHQASVSGGNDKVNYYLSFGYLYNEGIIGGDVNRSNYDRYSVRANTNYTLFEKSEQRFFRSARAGVNMAYSRTVSRSIGENSERGSVLGSAVSMSPIMGVYAGNPEEVLNEHPTAVTDFSGRVFAIAGDNFGNMVNPIAQLHLPGDKSAADKLIGNIWGEIELYKGLKFKSSYGTELVFSSNDGYQMPYYLGRYTYADRSSVWSSMERLFTWQVENTLTYDCTLGERHQLTVLLGQSAQSSHSQNVGGSSYDISDPSQPWIDTTESDDNSRSAWGAPSPDHRLLSYFGRVSYNYDERYMAEFTLRRDGSSNFGPAHKWATFPSVSVGWNLTNEPFMANRPKALSSLKLRASWGLNGNESIGSFHYISTVTGGADYILGPEGLNTLIPGATPSGYPNDGLKWEESEQFDVGIDASFFGNRLSLTVDYFNKRTNGMLMTVPLPQYIGNSRPYGNVGDMKNSGVEIDLHYLFQVSDVSFDIGGNATYISNRLIRLGNQNGWANYDTVLGNIGTITRAENGEPFPFFYGMRTAGIFQTADEVADYVNSRGEMLQPDARPGDVRFVDCNGDGTIDDADRVKIGKGAPDWTLGFNLAVAWKGIDLGAFFNATIGNDIFDASYRSDYPYLNMPRHMLDRWTGPGSSNRIPRLSRNVDAANWQSSDLYVHDGSFLRLRSLQLGYSFPAALLRKVHIERLRLWVGAENLWTLTSYEGFDPEISSGGTSLGVDRGVYPTARIFTIGANITF</sequence>
<dbReference type="SUPFAM" id="SSF56935">
    <property type="entry name" value="Porins"/>
    <property type="match status" value="1"/>
</dbReference>
<evidence type="ECO:0000256" key="7">
    <source>
        <dbReference type="PROSITE-ProRule" id="PRU01360"/>
    </source>
</evidence>
<dbReference type="Pfam" id="PF13715">
    <property type="entry name" value="CarbopepD_reg_2"/>
    <property type="match status" value="1"/>
</dbReference>
<evidence type="ECO:0000256" key="5">
    <source>
        <dbReference type="ARBA" id="ARBA00023136"/>
    </source>
</evidence>
<evidence type="ECO:0000259" key="9">
    <source>
        <dbReference type="SMART" id="SM00965"/>
    </source>
</evidence>
<evidence type="ECO:0000313" key="10">
    <source>
        <dbReference type="EMBL" id="BBL07603.1"/>
    </source>
</evidence>
<dbReference type="Pfam" id="PF07660">
    <property type="entry name" value="STN"/>
    <property type="match status" value="1"/>
</dbReference>
<keyword evidence="11" id="KW-1185">Reference proteome</keyword>
<evidence type="ECO:0000256" key="3">
    <source>
        <dbReference type="ARBA" id="ARBA00022452"/>
    </source>
</evidence>
<dbReference type="EMBL" id="AP019736">
    <property type="protein sequence ID" value="BBL07603.1"/>
    <property type="molecule type" value="Genomic_DNA"/>
</dbReference>
<dbReference type="SMART" id="SM00965">
    <property type="entry name" value="STN"/>
    <property type="match status" value="1"/>
</dbReference>
<dbReference type="Gene3D" id="2.170.130.10">
    <property type="entry name" value="TonB-dependent receptor, plug domain"/>
    <property type="match status" value="1"/>
</dbReference>
<dbReference type="Gene3D" id="3.55.50.30">
    <property type="match status" value="1"/>
</dbReference>
<dbReference type="Gene3D" id="2.40.170.20">
    <property type="entry name" value="TonB-dependent receptor, beta-barrel domain"/>
    <property type="match status" value="1"/>
</dbReference>
<dbReference type="InterPro" id="IPR023997">
    <property type="entry name" value="TonB-dep_OMP_SusC/RagA_CS"/>
</dbReference>
<evidence type="ECO:0000256" key="6">
    <source>
        <dbReference type="ARBA" id="ARBA00023237"/>
    </source>
</evidence>
<dbReference type="KEGG" id="ada:A5CPEGH6_22410"/>
<dbReference type="InterPro" id="IPR039426">
    <property type="entry name" value="TonB-dep_rcpt-like"/>
</dbReference>
<dbReference type="InterPro" id="IPR011662">
    <property type="entry name" value="Secretin/TonB_short_N"/>
</dbReference>
<dbReference type="InterPro" id="IPR008969">
    <property type="entry name" value="CarboxyPept-like_regulatory"/>
</dbReference>
<dbReference type="PROSITE" id="PS52016">
    <property type="entry name" value="TONB_DEPENDENT_REC_3"/>
    <property type="match status" value="1"/>
</dbReference>
<evidence type="ECO:0000256" key="4">
    <source>
        <dbReference type="ARBA" id="ARBA00022692"/>
    </source>
</evidence>
<organism evidence="10 11">
    <name type="scientific">Alistipes dispar</name>
    <dbReference type="NCBI Taxonomy" id="2585119"/>
    <lineage>
        <taxon>Bacteria</taxon>
        <taxon>Pseudomonadati</taxon>
        <taxon>Bacteroidota</taxon>
        <taxon>Bacteroidia</taxon>
        <taxon>Bacteroidales</taxon>
        <taxon>Rikenellaceae</taxon>
        <taxon>Alistipes</taxon>
    </lineage>
</organism>
<dbReference type="SUPFAM" id="SSF49464">
    <property type="entry name" value="Carboxypeptidase regulatory domain-like"/>
    <property type="match status" value="1"/>
</dbReference>
<dbReference type="InterPro" id="IPR037066">
    <property type="entry name" value="Plug_dom_sf"/>
</dbReference>
<dbReference type="Gene3D" id="2.60.40.1120">
    <property type="entry name" value="Carboxypeptidase-like, regulatory domain"/>
    <property type="match status" value="1"/>
</dbReference>
<dbReference type="NCBIfam" id="TIGR04057">
    <property type="entry name" value="SusC_RagA_signa"/>
    <property type="match status" value="1"/>
</dbReference>
<keyword evidence="2 7" id="KW-0813">Transport</keyword>
<dbReference type="GeneID" id="98674229"/>
<dbReference type="Pfam" id="PF07715">
    <property type="entry name" value="Plug"/>
    <property type="match status" value="1"/>
</dbReference>